<comment type="caution">
    <text evidence="2">The sequence shown here is derived from an EMBL/GenBank/DDBJ whole genome shotgun (WGS) entry which is preliminary data.</text>
</comment>
<dbReference type="Proteomes" id="UP001473302">
    <property type="component" value="Unassembled WGS sequence"/>
</dbReference>
<name>A0ABP9YPQ8_9FUNG</name>
<sequence>MQEEHSKGSDYNLPVPKSRKTGGGRVVFKPNDKDFRALLDNAYRSNLTAIIKSGLNQSSENNVVRIRNKEDSRKKVPPGTFESLNTEYGSYWTANAEKRLKLNTLDLCMTYGTLQSEQLSEDQCEVVLLEEQTKAIVVPLHRVLRRDLPSDMKATTMEKFNTALSQYSDFACIFSFAVEMAMKTFTLSKDITSILMDSIIPTEFQIDTSPTLLSTAPKYPTRDDETYMDYKNLFSYTHLQVVNTLTFGAVGLQNQTQKNHPFWTEIPNCMETVKPSKRDDNPSQTDELNVDEERLIMVNSAKQINATIKKSVVSNFSTNLENMYQSGKRFKKVVGITLKVLLKLHLQPQKERDKQKRIEELKKEVDKVEIDDIITRKKARSVLKKYRSLKKCQ</sequence>
<feature type="region of interest" description="Disordered" evidence="1">
    <location>
        <begin position="1"/>
        <end position="25"/>
    </location>
</feature>
<gene>
    <name evidence="2" type="ORF">MFLAVUS_002239</name>
</gene>
<dbReference type="EMBL" id="BAABUK010000003">
    <property type="protein sequence ID" value="GAA5808840.1"/>
    <property type="molecule type" value="Genomic_DNA"/>
</dbReference>
<proteinExistence type="predicted"/>
<evidence type="ECO:0000313" key="2">
    <source>
        <dbReference type="EMBL" id="GAA5808840.1"/>
    </source>
</evidence>
<evidence type="ECO:0000256" key="1">
    <source>
        <dbReference type="SAM" id="MobiDB-lite"/>
    </source>
</evidence>
<keyword evidence="3" id="KW-1185">Reference proteome</keyword>
<accession>A0ABP9YPQ8</accession>
<reference evidence="2 3" key="1">
    <citation type="submission" date="2024-04" db="EMBL/GenBank/DDBJ databases">
        <title>genome sequences of Mucor flavus KT1a and Helicostylum pulchrum KT1b strains isolated from the surface of a dry-aged beef.</title>
        <authorList>
            <person name="Toyotome T."/>
            <person name="Hosono M."/>
            <person name="Torimaru M."/>
            <person name="Fukuda K."/>
            <person name="Mikami N."/>
        </authorList>
    </citation>
    <scope>NUCLEOTIDE SEQUENCE [LARGE SCALE GENOMIC DNA]</scope>
    <source>
        <strain evidence="2 3">KT1a</strain>
    </source>
</reference>
<organism evidence="2 3">
    <name type="scientific">Mucor flavus</name>
    <dbReference type="NCBI Taxonomy" id="439312"/>
    <lineage>
        <taxon>Eukaryota</taxon>
        <taxon>Fungi</taxon>
        <taxon>Fungi incertae sedis</taxon>
        <taxon>Mucoromycota</taxon>
        <taxon>Mucoromycotina</taxon>
        <taxon>Mucoromycetes</taxon>
        <taxon>Mucorales</taxon>
        <taxon>Mucorineae</taxon>
        <taxon>Mucoraceae</taxon>
        <taxon>Mucor</taxon>
    </lineage>
</organism>
<protein>
    <submittedName>
        <fullName evidence="2">Uncharacterized protein</fullName>
    </submittedName>
</protein>
<evidence type="ECO:0000313" key="3">
    <source>
        <dbReference type="Proteomes" id="UP001473302"/>
    </source>
</evidence>